<evidence type="ECO:0000256" key="5">
    <source>
        <dbReference type="ARBA" id="ARBA00023136"/>
    </source>
</evidence>
<keyword evidence="6" id="KW-1133">Transmembrane helix</keyword>
<dbReference type="InterPro" id="IPR003660">
    <property type="entry name" value="HAMP_dom"/>
</dbReference>
<keyword evidence="6" id="KW-0812">Transmembrane</keyword>
<organism evidence="8 9">
    <name type="scientific">Alkalicoccus daliensis</name>
    <dbReference type="NCBI Taxonomy" id="745820"/>
    <lineage>
        <taxon>Bacteria</taxon>
        <taxon>Bacillati</taxon>
        <taxon>Bacillota</taxon>
        <taxon>Bacilli</taxon>
        <taxon>Bacillales</taxon>
        <taxon>Bacillaceae</taxon>
        <taxon>Alkalicoccus</taxon>
    </lineage>
</organism>
<keyword evidence="3" id="KW-0597">Phosphoprotein</keyword>
<keyword evidence="5 6" id="KW-0472">Membrane</keyword>
<evidence type="ECO:0000256" key="3">
    <source>
        <dbReference type="ARBA" id="ARBA00022553"/>
    </source>
</evidence>
<evidence type="ECO:0000256" key="1">
    <source>
        <dbReference type="ARBA" id="ARBA00004651"/>
    </source>
</evidence>
<dbReference type="InterPro" id="IPR036890">
    <property type="entry name" value="HATPase_C_sf"/>
</dbReference>
<evidence type="ECO:0000256" key="6">
    <source>
        <dbReference type="SAM" id="Phobius"/>
    </source>
</evidence>
<keyword evidence="9" id="KW-1185">Reference proteome</keyword>
<gene>
    <name evidence="8" type="ORF">SAMN04488053_104130</name>
</gene>
<dbReference type="Pfam" id="PF06580">
    <property type="entry name" value="His_kinase"/>
    <property type="match status" value="1"/>
</dbReference>
<evidence type="ECO:0000259" key="7">
    <source>
        <dbReference type="PROSITE" id="PS50885"/>
    </source>
</evidence>
<dbReference type="PROSITE" id="PS50885">
    <property type="entry name" value="HAMP"/>
    <property type="match status" value="1"/>
</dbReference>
<dbReference type="SUPFAM" id="SSF55874">
    <property type="entry name" value="ATPase domain of HSP90 chaperone/DNA topoisomerase II/histidine kinase"/>
    <property type="match status" value="1"/>
</dbReference>
<name>A0A1H0EZL2_9BACI</name>
<evidence type="ECO:0000313" key="9">
    <source>
        <dbReference type="Proteomes" id="UP000198778"/>
    </source>
</evidence>
<dbReference type="Proteomes" id="UP000198778">
    <property type="component" value="Unassembled WGS sequence"/>
</dbReference>
<dbReference type="GO" id="GO:0000155">
    <property type="term" value="F:phosphorelay sensor kinase activity"/>
    <property type="evidence" value="ECO:0007669"/>
    <property type="project" value="InterPro"/>
</dbReference>
<dbReference type="Gene3D" id="6.10.340.10">
    <property type="match status" value="1"/>
</dbReference>
<dbReference type="Gene3D" id="3.30.565.10">
    <property type="entry name" value="Histidine kinase-like ATPase, C-terminal domain"/>
    <property type="match status" value="1"/>
</dbReference>
<dbReference type="PANTHER" id="PTHR34220:SF7">
    <property type="entry name" value="SENSOR HISTIDINE KINASE YPDA"/>
    <property type="match status" value="1"/>
</dbReference>
<dbReference type="CDD" id="cd18774">
    <property type="entry name" value="PDC2_HK_sensor"/>
    <property type="match status" value="1"/>
</dbReference>
<evidence type="ECO:0000256" key="2">
    <source>
        <dbReference type="ARBA" id="ARBA00022475"/>
    </source>
</evidence>
<protein>
    <submittedName>
        <fullName evidence="8">Two-component system, sensor histidine kinase YesM</fullName>
    </submittedName>
</protein>
<keyword evidence="4" id="KW-0808">Transferase</keyword>
<dbReference type="EMBL" id="FNIL01000004">
    <property type="protein sequence ID" value="SDN87749.1"/>
    <property type="molecule type" value="Genomic_DNA"/>
</dbReference>
<feature type="transmembrane region" description="Helical" evidence="6">
    <location>
        <begin position="12"/>
        <end position="33"/>
    </location>
</feature>
<dbReference type="InterPro" id="IPR010559">
    <property type="entry name" value="Sig_transdc_His_kin_internal"/>
</dbReference>
<dbReference type="GO" id="GO:0005886">
    <property type="term" value="C:plasma membrane"/>
    <property type="evidence" value="ECO:0007669"/>
    <property type="project" value="UniProtKB-SubCell"/>
</dbReference>
<feature type="transmembrane region" description="Helical" evidence="6">
    <location>
        <begin position="290"/>
        <end position="312"/>
    </location>
</feature>
<dbReference type="AlphaFoldDB" id="A0A1H0EZL2"/>
<feature type="domain" description="HAMP" evidence="7">
    <location>
        <begin position="314"/>
        <end position="366"/>
    </location>
</feature>
<dbReference type="STRING" id="745820.SAMN04488053_104130"/>
<sequence length="579" mass="66168">MNMFKKYHINSVFFSSFFLFIVLILIAIILLSYRFSTNELVNTTTEYQKQNLYQLSEELGDNLQSFEEYSVILSRQQLFRDVISGRQTSAANMRQTSSLTNDFSNIIYSIPALHSVEIYMNSPPVDNIQYPVRYFPLEDVYDSSWYSQLENIAYSWLGNRDVETMAGEHSVISLGRKINSSNGRLQSIVIVNLDPITAESWLRNFSDDSHLIMLDENGAIVASTGNNEIGDESFEELIEFSDSQNSFQYPLQDDTSMEDSLVVTTAIPQTNWTIMEITPYRDILAGSRQVATLLALLGIFGTLIVLIGTMFLTKKFTEPIHELTRVMKSYQLNKASIELPKGYNNEFGELFTGFEELTNRVEELYASLGVQYQRQRETELKALQANINPHFLYNTLDQMNWTAIESGNIEISRMIELLGKMLRIGLSKGESVLTLEDELKYLEYYLRLQQIQMENRLTFHIDLPAGLQYYYVPKLTFQPFVENSIIHGFRESRSGNIHINVGEQGDQLCISIADDGMGFASENQLKHKDDLGGYGIKNVKERLHVYFGDEAFIHIKSSPDGTEVQILIPKVNDKDLLTA</sequence>
<accession>A0A1H0EZL2</accession>
<reference evidence="9" key="1">
    <citation type="submission" date="2016-10" db="EMBL/GenBank/DDBJ databases">
        <authorList>
            <person name="Varghese N."/>
            <person name="Submissions S."/>
        </authorList>
    </citation>
    <scope>NUCLEOTIDE SEQUENCE [LARGE SCALE GENOMIC DNA]</scope>
    <source>
        <strain evidence="9">CGMCC 1.10369</strain>
    </source>
</reference>
<comment type="subcellular location">
    <subcellularLocation>
        <location evidence="1">Cell membrane</location>
        <topology evidence="1">Multi-pass membrane protein</topology>
    </subcellularLocation>
</comment>
<proteinExistence type="predicted"/>
<dbReference type="PANTHER" id="PTHR34220">
    <property type="entry name" value="SENSOR HISTIDINE KINASE YPDA"/>
    <property type="match status" value="1"/>
</dbReference>
<keyword evidence="8" id="KW-0418">Kinase</keyword>
<dbReference type="RefSeq" id="WP_175444230.1">
    <property type="nucleotide sequence ID" value="NZ_FNIL01000004.1"/>
</dbReference>
<evidence type="ECO:0000313" key="8">
    <source>
        <dbReference type="EMBL" id="SDN87749.1"/>
    </source>
</evidence>
<keyword evidence="2" id="KW-1003">Cell membrane</keyword>
<evidence type="ECO:0000256" key="4">
    <source>
        <dbReference type="ARBA" id="ARBA00022679"/>
    </source>
</evidence>
<dbReference type="InterPro" id="IPR050640">
    <property type="entry name" value="Bact_2-comp_sensor_kinase"/>
</dbReference>